<accession>E2AE29</accession>
<reference evidence="1 2" key="1">
    <citation type="journal article" date="2010" name="Science">
        <title>Genomic comparison of the ants Camponotus floridanus and Harpegnathos saltator.</title>
        <authorList>
            <person name="Bonasio R."/>
            <person name="Zhang G."/>
            <person name="Ye C."/>
            <person name="Mutti N.S."/>
            <person name="Fang X."/>
            <person name="Qin N."/>
            <person name="Donahue G."/>
            <person name="Yang P."/>
            <person name="Li Q."/>
            <person name="Li C."/>
            <person name="Zhang P."/>
            <person name="Huang Z."/>
            <person name="Berger S.L."/>
            <person name="Reinberg D."/>
            <person name="Wang J."/>
            <person name="Liebig J."/>
        </authorList>
    </citation>
    <scope>NUCLEOTIDE SEQUENCE [LARGE SCALE GENOMIC DNA]</scope>
    <source>
        <strain evidence="2">C129</strain>
    </source>
</reference>
<keyword evidence="2" id="KW-1185">Reference proteome</keyword>
<organism evidence="2">
    <name type="scientific">Camponotus floridanus</name>
    <name type="common">Florida carpenter ant</name>
    <dbReference type="NCBI Taxonomy" id="104421"/>
    <lineage>
        <taxon>Eukaryota</taxon>
        <taxon>Metazoa</taxon>
        <taxon>Ecdysozoa</taxon>
        <taxon>Arthropoda</taxon>
        <taxon>Hexapoda</taxon>
        <taxon>Insecta</taxon>
        <taxon>Pterygota</taxon>
        <taxon>Neoptera</taxon>
        <taxon>Endopterygota</taxon>
        <taxon>Hymenoptera</taxon>
        <taxon>Apocrita</taxon>
        <taxon>Aculeata</taxon>
        <taxon>Formicoidea</taxon>
        <taxon>Formicidae</taxon>
        <taxon>Formicinae</taxon>
        <taxon>Camponotus</taxon>
    </lineage>
</organism>
<proteinExistence type="predicted"/>
<evidence type="ECO:0000313" key="1">
    <source>
        <dbReference type="EMBL" id="EFN68262.1"/>
    </source>
</evidence>
<name>E2AE29_CAMFO</name>
<protein>
    <submittedName>
        <fullName evidence="1">Uncharacterized protein</fullName>
    </submittedName>
</protein>
<dbReference type="InParanoid" id="E2AE29"/>
<gene>
    <name evidence="1" type="ORF">EAG_13173</name>
</gene>
<evidence type="ECO:0000313" key="2">
    <source>
        <dbReference type="Proteomes" id="UP000000311"/>
    </source>
</evidence>
<sequence length="77" mass="8660">MAVGSVASSVKHQDQTSRLWLAGNGRVRIHEGRYEESREKRKCRTFARWHSIEAPRHPRIPSSSASSAILECLINCG</sequence>
<dbReference type="Proteomes" id="UP000000311">
    <property type="component" value="Unassembled WGS sequence"/>
</dbReference>
<dbReference type="AlphaFoldDB" id="E2AE29"/>
<dbReference type="EMBL" id="GL438827">
    <property type="protein sequence ID" value="EFN68262.1"/>
    <property type="molecule type" value="Genomic_DNA"/>
</dbReference>